<evidence type="ECO:0000256" key="1">
    <source>
        <dbReference type="SAM" id="MobiDB-lite"/>
    </source>
</evidence>
<proteinExistence type="predicted"/>
<evidence type="ECO:0008006" key="4">
    <source>
        <dbReference type="Google" id="ProtNLM"/>
    </source>
</evidence>
<feature type="region of interest" description="Disordered" evidence="1">
    <location>
        <begin position="1"/>
        <end position="49"/>
    </location>
</feature>
<feature type="region of interest" description="Disordered" evidence="1">
    <location>
        <begin position="67"/>
        <end position="89"/>
    </location>
</feature>
<dbReference type="EMBL" id="JBGEDP010000001">
    <property type="protein sequence ID" value="MEY8018151.1"/>
    <property type="molecule type" value="Genomic_DNA"/>
</dbReference>
<evidence type="ECO:0000313" key="3">
    <source>
        <dbReference type="Proteomes" id="UP001564760"/>
    </source>
</evidence>
<accession>A0ABV4C9G7</accession>
<gene>
    <name evidence="2" type="ORF">AB8998_25890</name>
</gene>
<comment type="caution">
    <text evidence="2">The sequence shown here is derived from an EMBL/GenBank/DDBJ whole genome shotgun (WGS) entry which is preliminary data.</text>
</comment>
<dbReference type="Proteomes" id="UP001564760">
    <property type="component" value="Unassembled WGS sequence"/>
</dbReference>
<sequence>MADSPGDKAAQRAAELSRRERDLAAHRPVTEEDVKRAAHAHERAAEAHELAVEEGLGDVAAHRLAAEGEREAARRDLTTAQEADRQYPD</sequence>
<reference evidence="2 3" key="1">
    <citation type="submission" date="2024-08" db="EMBL/GenBank/DDBJ databases">
        <title>Mycobacterium servetensis sp. nov., a novel rapid-growing mycobacterial species recovered from a human patient in Zaragoza, Spain.</title>
        <authorList>
            <person name="Tristancho-Baro A.I."/>
            <person name="Buenestado-Serrano S."/>
            <person name="Garcia De Viedma D."/>
            <person name="Milagro-Beamonte A."/>
            <person name="Burillo N."/>
            <person name="Sanz S."/>
            <person name="Lopez-Calleja A.I."/>
            <person name="Penas-Utrilla D."/>
            <person name="Guardingo M."/>
            <person name="Garcia M.J."/>
            <person name="Vinuelas-Bayon J."/>
        </authorList>
    </citation>
    <scope>NUCLEOTIDE SEQUENCE [LARGE SCALE GENOMIC DNA]</scope>
    <source>
        <strain evidence="3">HUMS_12744610</strain>
    </source>
</reference>
<evidence type="ECO:0000313" key="2">
    <source>
        <dbReference type="EMBL" id="MEY8018151.1"/>
    </source>
</evidence>
<protein>
    <recommendedName>
        <fullName evidence="4">DUF4398 domain-containing protein</fullName>
    </recommendedName>
</protein>
<organism evidence="2 3">
    <name type="scientific">Mycobacterium servetii</name>
    <dbReference type="NCBI Taxonomy" id="3237418"/>
    <lineage>
        <taxon>Bacteria</taxon>
        <taxon>Bacillati</taxon>
        <taxon>Actinomycetota</taxon>
        <taxon>Actinomycetes</taxon>
        <taxon>Mycobacteriales</taxon>
        <taxon>Mycobacteriaceae</taxon>
        <taxon>Mycobacterium</taxon>
    </lineage>
</organism>
<keyword evidence="3" id="KW-1185">Reference proteome</keyword>
<name>A0ABV4C9G7_9MYCO</name>
<dbReference type="RefSeq" id="WP_369740797.1">
    <property type="nucleotide sequence ID" value="NZ_JBGEDP010000001.1"/>
</dbReference>